<proteinExistence type="inferred from homology"/>
<comment type="similarity">
    <text evidence="1">Belongs to the RAD52 family.</text>
</comment>
<reference evidence="5 6" key="1">
    <citation type="submission" date="2023-07" db="EMBL/GenBank/DDBJ databases">
        <title>The novel representative of Negativicutes class, Anaeroselena agilis gen. nov. sp. nov.</title>
        <authorList>
            <person name="Prokofeva M.I."/>
            <person name="Elcheninov A.G."/>
            <person name="Klyukina A."/>
            <person name="Kublanov I.V."/>
            <person name="Frolov E.N."/>
            <person name="Podosokorskaya O.A."/>
        </authorList>
    </citation>
    <scope>NUCLEOTIDE SEQUENCE [LARGE SCALE GENOMIC DNA]</scope>
    <source>
        <strain evidence="5 6">4137-cl</strain>
    </source>
</reference>
<sequence length="250" mass="27462">MSKAETLKRLTAPFSPKDIEWRIMRRTKDGTKAAVMPFVDARTLEERLDAVVGPDNWSAQYSPVDMGVITIDTKNGPKEVDAKGFLCTITIRINAGENLIVRTNGAGCTDIEPIKGGITQAFRRACSSIGMGRYLYDLPDFWVPVDQYGKFTPPQLPAWALPSATPAPAAAAPDIEDDGEPDEDFDGSEPIDDDGSNDNDPLIDFGVNRGKRFSELTGRYVQWLASTWTPQPGNALHEHIKQLAVQRVAN</sequence>
<dbReference type="Proteomes" id="UP001254848">
    <property type="component" value="Unassembled WGS sequence"/>
</dbReference>
<comment type="caution">
    <text evidence="5">The sequence shown here is derived from an EMBL/GenBank/DDBJ whole genome shotgun (WGS) entry which is preliminary data.</text>
</comment>
<feature type="region of interest" description="Disordered" evidence="4">
    <location>
        <begin position="162"/>
        <end position="204"/>
    </location>
</feature>
<evidence type="ECO:0000256" key="3">
    <source>
        <dbReference type="ARBA" id="ARBA00023204"/>
    </source>
</evidence>
<evidence type="ECO:0000256" key="4">
    <source>
        <dbReference type="SAM" id="MobiDB-lite"/>
    </source>
</evidence>
<name>A0ABU3NVR4_9FIRM</name>
<evidence type="ECO:0000313" key="5">
    <source>
        <dbReference type="EMBL" id="MDT8900893.1"/>
    </source>
</evidence>
<accession>A0ABU3NVR4</accession>
<dbReference type="RefSeq" id="WP_413779425.1">
    <property type="nucleotide sequence ID" value="NZ_JAUOZS010000001.1"/>
</dbReference>
<dbReference type="InterPro" id="IPR041247">
    <property type="entry name" value="Rad52_fam"/>
</dbReference>
<organism evidence="5 6">
    <name type="scientific">Anaeroselena agilis</name>
    <dbReference type="NCBI Taxonomy" id="3063788"/>
    <lineage>
        <taxon>Bacteria</taxon>
        <taxon>Bacillati</taxon>
        <taxon>Bacillota</taxon>
        <taxon>Negativicutes</taxon>
        <taxon>Acetonemataceae</taxon>
        <taxon>Anaeroselena</taxon>
    </lineage>
</organism>
<keyword evidence="6" id="KW-1185">Reference proteome</keyword>
<protein>
    <submittedName>
        <fullName evidence="5">Rad52/Rad22 family DNA repair protein</fullName>
    </submittedName>
</protein>
<keyword evidence="3" id="KW-0234">DNA repair</keyword>
<evidence type="ECO:0000256" key="1">
    <source>
        <dbReference type="ARBA" id="ARBA00006638"/>
    </source>
</evidence>
<dbReference type="EMBL" id="JAUOZS010000001">
    <property type="protein sequence ID" value="MDT8900893.1"/>
    <property type="molecule type" value="Genomic_DNA"/>
</dbReference>
<evidence type="ECO:0000256" key="2">
    <source>
        <dbReference type="ARBA" id="ARBA00022763"/>
    </source>
</evidence>
<gene>
    <name evidence="5" type="ORF">Q4T40_06555</name>
</gene>
<dbReference type="Pfam" id="PF04098">
    <property type="entry name" value="Rad52_Rad22"/>
    <property type="match status" value="1"/>
</dbReference>
<evidence type="ECO:0000313" key="6">
    <source>
        <dbReference type="Proteomes" id="UP001254848"/>
    </source>
</evidence>
<feature type="compositionally biased region" description="Low complexity" evidence="4">
    <location>
        <begin position="162"/>
        <end position="173"/>
    </location>
</feature>
<keyword evidence="2" id="KW-0227">DNA damage</keyword>
<feature type="compositionally biased region" description="Acidic residues" evidence="4">
    <location>
        <begin position="174"/>
        <end position="197"/>
    </location>
</feature>